<evidence type="ECO:0000313" key="4">
    <source>
        <dbReference type="Proteomes" id="UP000593892"/>
    </source>
</evidence>
<dbReference type="AlphaFoldDB" id="A0A7S7NLT3"/>
<keyword evidence="4" id="KW-1185">Reference proteome</keyword>
<protein>
    <submittedName>
        <fullName evidence="3">ATP-binding protein</fullName>
    </submittedName>
</protein>
<gene>
    <name evidence="3" type="ORF">IRI77_24755</name>
</gene>
<feature type="domain" description="Histidine kinase/HSP90-like ATPase" evidence="2">
    <location>
        <begin position="19"/>
        <end position="141"/>
    </location>
</feature>
<dbReference type="PANTHER" id="PTHR35526">
    <property type="entry name" value="ANTI-SIGMA-F FACTOR RSBW-RELATED"/>
    <property type="match status" value="1"/>
</dbReference>
<keyword evidence="1" id="KW-0418">Kinase</keyword>
<dbReference type="EMBL" id="CP063849">
    <property type="protein sequence ID" value="QOY86006.1"/>
    <property type="molecule type" value="Genomic_DNA"/>
</dbReference>
<keyword evidence="3" id="KW-0547">Nucleotide-binding</keyword>
<evidence type="ECO:0000313" key="3">
    <source>
        <dbReference type="EMBL" id="QOY86006.1"/>
    </source>
</evidence>
<dbReference type="GO" id="GO:0005524">
    <property type="term" value="F:ATP binding"/>
    <property type="evidence" value="ECO:0007669"/>
    <property type="project" value="UniProtKB-KW"/>
</dbReference>
<keyword evidence="3" id="KW-0067">ATP-binding</keyword>
<dbReference type="GO" id="GO:0004674">
    <property type="term" value="F:protein serine/threonine kinase activity"/>
    <property type="evidence" value="ECO:0007669"/>
    <property type="project" value="UniProtKB-KW"/>
</dbReference>
<keyword evidence="1" id="KW-0723">Serine/threonine-protein kinase</keyword>
<dbReference type="SUPFAM" id="SSF55874">
    <property type="entry name" value="ATPase domain of HSP90 chaperone/DNA topoisomerase II/histidine kinase"/>
    <property type="match status" value="1"/>
</dbReference>
<evidence type="ECO:0000256" key="1">
    <source>
        <dbReference type="ARBA" id="ARBA00022527"/>
    </source>
</evidence>
<dbReference type="InterPro" id="IPR003594">
    <property type="entry name" value="HATPase_dom"/>
</dbReference>
<proteinExistence type="predicted"/>
<dbReference type="PANTHER" id="PTHR35526:SF3">
    <property type="entry name" value="ANTI-SIGMA-F FACTOR RSBW"/>
    <property type="match status" value="1"/>
</dbReference>
<dbReference type="Pfam" id="PF13581">
    <property type="entry name" value="HATPase_c_2"/>
    <property type="match status" value="1"/>
</dbReference>
<dbReference type="Gene3D" id="3.30.565.10">
    <property type="entry name" value="Histidine kinase-like ATPase, C-terminal domain"/>
    <property type="match status" value="1"/>
</dbReference>
<dbReference type="InterPro" id="IPR036890">
    <property type="entry name" value="HATPase_C_sf"/>
</dbReference>
<sequence length="147" mass="16244">MSNLENPKNVIVDEYLESSLDSVDSSEERAKVAAEQVGLPEDDAYQVGYAVREAMVNAIVHGNRYSANKRVHFVLSRTESSIQVLIEDEGTGFLPERQADPLAEENLLSQSGRGIMIIRSFVDEFVIEKAEHGGTRVVLRKTIPPGT</sequence>
<dbReference type="InterPro" id="IPR050267">
    <property type="entry name" value="Anti-sigma-factor_SerPK"/>
</dbReference>
<dbReference type="CDD" id="cd16936">
    <property type="entry name" value="HATPase_RsbW-like"/>
    <property type="match status" value="1"/>
</dbReference>
<keyword evidence="1" id="KW-0808">Transferase</keyword>
<accession>A0A7S7NLT3</accession>
<dbReference type="RefSeq" id="WP_194447675.1">
    <property type="nucleotide sequence ID" value="NZ_CP063849.1"/>
</dbReference>
<dbReference type="KEGG" id="pfer:IRI77_24755"/>
<evidence type="ECO:0000259" key="2">
    <source>
        <dbReference type="Pfam" id="PF13581"/>
    </source>
</evidence>
<reference evidence="3 4" key="1">
    <citation type="submission" date="2020-10" db="EMBL/GenBank/DDBJ databases">
        <title>Complete genome sequence of Paludibaculum fermentans P105T, a facultatively anaerobic acidobacterium capable of dissimilatory Fe(III) reduction.</title>
        <authorList>
            <person name="Dedysh S.N."/>
            <person name="Beletsky A.V."/>
            <person name="Kulichevskaya I.S."/>
            <person name="Mardanov A.V."/>
            <person name="Ravin N.V."/>
        </authorList>
    </citation>
    <scope>NUCLEOTIDE SEQUENCE [LARGE SCALE GENOMIC DNA]</scope>
    <source>
        <strain evidence="3 4">P105</strain>
    </source>
</reference>
<name>A0A7S7NLT3_PALFE</name>
<dbReference type="Proteomes" id="UP000593892">
    <property type="component" value="Chromosome"/>
</dbReference>
<organism evidence="3 4">
    <name type="scientific">Paludibaculum fermentans</name>
    <dbReference type="NCBI Taxonomy" id="1473598"/>
    <lineage>
        <taxon>Bacteria</taxon>
        <taxon>Pseudomonadati</taxon>
        <taxon>Acidobacteriota</taxon>
        <taxon>Terriglobia</taxon>
        <taxon>Bryobacterales</taxon>
        <taxon>Bryobacteraceae</taxon>
        <taxon>Paludibaculum</taxon>
    </lineage>
</organism>